<dbReference type="AlphaFoldDB" id="A0A7J0E906"/>
<feature type="compositionally biased region" description="Basic and acidic residues" evidence="1">
    <location>
        <begin position="275"/>
        <end position="317"/>
    </location>
</feature>
<feature type="region of interest" description="Disordered" evidence="1">
    <location>
        <begin position="275"/>
        <end position="359"/>
    </location>
</feature>
<keyword evidence="4" id="KW-1185">Reference proteome</keyword>
<sequence length="541" mass="60851">MANPGQVPDLEGLHREIHDMAEQMRIMNENNGRLMQLLTAANPQLPAAPSVPDVERSRHSNRSGDRSHNVSTERARGRRRAPSPSLREKSSSSESSQTRARVRRGRSPNKGDHTEARDKSTSQTDPPFTKRVLRARISSKFKLPTQLGIYEGKTDPMDHLDSYKSLMSLQGYSDEVMCKAFSVTLKGPARSWFRKLSPGTIDSFGELSRLFVANFMSCRNQQKNASHLFTVHQKESESLKDFVKRFNQAVLEVEDPSDKSKADKYITAEKLVEAKRRRRGKDDHKRKEPDTRRADYREETRYKRPDRDPKRSNDRRPRTPPADPNLLYRHSTPLLPKSGGYSTSSRKRHARSAHGPADEEVYNLSSPFVADQTPITFSNDDLRGVNLPHDDALVVSAVIANFNVQRILIDNGSSADILFISAFEQMKVGPDKLYPFHTLLVRFGGNTTYPLGWINLPITLGTEPHQTTVWQDFVVVDCPSPYNAILGRPTLGGIKAITSTYHLKMKFPTLTGIGEVKGDQKVARQCFISAMKVGTSVQSAQ</sequence>
<protein>
    <recommendedName>
        <fullName evidence="2">Retrotransposon gag domain-containing protein</fullName>
    </recommendedName>
</protein>
<dbReference type="InterPro" id="IPR005162">
    <property type="entry name" value="Retrotrans_gag_dom"/>
</dbReference>
<comment type="caution">
    <text evidence="3">The sequence shown here is derived from an EMBL/GenBank/DDBJ whole genome shotgun (WGS) entry which is preliminary data.</text>
</comment>
<feature type="compositionally biased region" description="Basic and acidic residues" evidence="1">
    <location>
        <begin position="53"/>
        <end position="75"/>
    </location>
</feature>
<proteinExistence type="predicted"/>
<evidence type="ECO:0000313" key="3">
    <source>
        <dbReference type="EMBL" id="GFY82646.1"/>
    </source>
</evidence>
<dbReference type="Pfam" id="PF03732">
    <property type="entry name" value="Retrotrans_gag"/>
    <property type="match status" value="1"/>
</dbReference>
<dbReference type="Proteomes" id="UP000585474">
    <property type="component" value="Unassembled WGS sequence"/>
</dbReference>
<dbReference type="Gene3D" id="2.40.70.10">
    <property type="entry name" value="Acid Proteases"/>
    <property type="match status" value="1"/>
</dbReference>
<accession>A0A7J0E906</accession>
<organism evidence="3 4">
    <name type="scientific">Actinidia rufa</name>
    <dbReference type="NCBI Taxonomy" id="165716"/>
    <lineage>
        <taxon>Eukaryota</taxon>
        <taxon>Viridiplantae</taxon>
        <taxon>Streptophyta</taxon>
        <taxon>Embryophyta</taxon>
        <taxon>Tracheophyta</taxon>
        <taxon>Spermatophyta</taxon>
        <taxon>Magnoliopsida</taxon>
        <taxon>eudicotyledons</taxon>
        <taxon>Gunneridae</taxon>
        <taxon>Pentapetalae</taxon>
        <taxon>asterids</taxon>
        <taxon>Ericales</taxon>
        <taxon>Actinidiaceae</taxon>
        <taxon>Actinidia</taxon>
    </lineage>
</organism>
<feature type="region of interest" description="Disordered" evidence="1">
    <location>
        <begin position="35"/>
        <end position="130"/>
    </location>
</feature>
<feature type="compositionally biased region" description="Basic and acidic residues" evidence="1">
    <location>
        <begin position="109"/>
        <end position="120"/>
    </location>
</feature>
<evidence type="ECO:0000259" key="2">
    <source>
        <dbReference type="Pfam" id="PF03732"/>
    </source>
</evidence>
<evidence type="ECO:0000313" key="4">
    <source>
        <dbReference type="Proteomes" id="UP000585474"/>
    </source>
</evidence>
<dbReference type="CDD" id="cd00303">
    <property type="entry name" value="retropepsin_like"/>
    <property type="match status" value="1"/>
</dbReference>
<dbReference type="EMBL" id="BJWL01000002">
    <property type="protein sequence ID" value="GFY82646.1"/>
    <property type="molecule type" value="Genomic_DNA"/>
</dbReference>
<evidence type="ECO:0000256" key="1">
    <source>
        <dbReference type="SAM" id="MobiDB-lite"/>
    </source>
</evidence>
<dbReference type="InterPro" id="IPR021109">
    <property type="entry name" value="Peptidase_aspartic_dom_sf"/>
</dbReference>
<name>A0A7J0E906_9ERIC</name>
<dbReference type="PANTHER" id="PTHR33240">
    <property type="entry name" value="OS08G0508500 PROTEIN"/>
    <property type="match status" value="1"/>
</dbReference>
<gene>
    <name evidence="3" type="ORF">Acr_02g0008860</name>
</gene>
<feature type="domain" description="Retrotransposon gag" evidence="2">
    <location>
        <begin position="180"/>
        <end position="265"/>
    </location>
</feature>
<dbReference type="PANTHER" id="PTHR33240:SF17">
    <property type="entry name" value="EUKARYOTIC PEPTIDE CHAIN RELEASE FACTOR GTP-BINDING SUBUNIT-LIKE"/>
    <property type="match status" value="1"/>
</dbReference>
<reference evidence="3 4" key="1">
    <citation type="submission" date="2019-07" db="EMBL/GenBank/DDBJ databases">
        <title>De Novo Assembly of kiwifruit Actinidia rufa.</title>
        <authorList>
            <person name="Sugita-Konishi S."/>
            <person name="Sato K."/>
            <person name="Mori E."/>
            <person name="Abe Y."/>
            <person name="Kisaki G."/>
            <person name="Hamano K."/>
            <person name="Suezawa K."/>
            <person name="Otani M."/>
            <person name="Fukuda T."/>
            <person name="Manabe T."/>
            <person name="Gomi K."/>
            <person name="Tabuchi M."/>
            <person name="Akimitsu K."/>
            <person name="Kataoka I."/>
        </authorList>
    </citation>
    <scope>NUCLEOTIDE SEQUENCE [LARGE SCALE GENOMIC DNA]</scope>
    <source>
        <strain evidence="4">cv. Fuchu</strain>
    </source>
</reference>
<dbReference type="OrthoDB" id="903981at2759"/>